<gene>
    <name evidence="9" type="ORF">D1614_02865</name>
</gene>
<dbReference type="Pfam" id="PF07690">
    <property type="entry name" value="MFS_1"/>
    <property type="match status" value="1"/>
</dbReference>
<evidence type="ECO:0000256" key="1">
    <source>
        <dbReference type="ARBA" id="ARBA00004651"/>
    </source>
</evidence>
<keyword evidence="5 7" id="KW-1133">Transmembrane helix</keyword>
<feature type="transmembrane region" description="Helical" evidence="7">
    <location>
        <begin position="26"/>
        <end position="50"/>
    </location>
</feature>
<keyword evidence="10" id="KW-1185">Reference proteome</keyword>
<dbReference type="InterPro" id="IPR011701">
    <property type="entry name" value="MFS"/>
</dbReference>
<feature type="transmembrane region" description="Helical" evidence="7">
    <location>
        <begin position="454"/>
        <end position="472"/>
    </location>
</feature>
<feature type="transmembrane region" description="Helical" evidence="7">
    <location>
        <begin position="172"/>
        <end position="192"/>
    </location>
</feature>
<comment type="caution">
    <text evidence="9">The sequence shown here is derived from an EMBL/GenBank/DDBJ whole genome shotgun (WGS) entry which is preliminary data.</text>
</comment>
<dbReference type="PANTHER" id="PTHR23517:SF2">
    <property type="entry name" value="MULTIDRUG RESISTANCE PROTEIN MDTH"/>
    <property type="match status" value="1"/>
</dbReference>
<dbReference type="Gene3D" id="1.20.1250.20">
    <property type="entry name" value="MFS general substrate transporter like domains"/>
    <property type="match status" value="2"/>
</dbReference>
<protein>
    <submittedName>
        <fullName evidence="9">MFS transporter</fullName>
    </submittedName>
</protein>
<dbReference type="SUPFAM" id="SSF103473">
    <property type="entry name" value="MFS general substrate transporter"/>
    <property type="match status" value="1"/>
</dbReference>
<keyword evidence="2" id="KW-0813">Transport</keyword>
<feature type="transmembrane region" description="Helical" evidence="7">
    <location>
        <begin position="56"/>
        <end position="73"/>
    </location>
</feature>
<sequence>MGFIAVIKKYNRSFWTSNTIELFERWAWYGFYLAFPIFLVGSTDTGALGFTNGQKGAIMGTGSALLYFLPVITGSIADKLGYKRILLLAFAIYISGFYMINIFNSYELVYFAFIWICVGGAFFKPIISAMVAKTTNEETASIGFGIFYMMINIGGFIGPFIAGALLKLSWEYVFYMSIAAMGVNVLLTLFLFKEPGREKDDSSLLRNIVLAFKNIWLTLQNWKYVLFLIIMILFWTAFNQLYYSFGIFIDQWIDTTQVYNGLHNVWPWLAETIGENGSINAVSMTSMDSFFIIVFQLMVSAFVMRFRPLAAMMGGILVLSGGLGLMFSTQSGWLILLGVLIFALGEMGSSPKFTEYVGKIAPADQKALYMGTSFLPIAAAHKIAGWLSGDFYEGISDKYFLLHKEVAKRGLQFPAEYSETFTKNDFFSQAAEKMNMSQTELTHYLWQNYHPSNIWMVFSGIAVAAVVFLWLYNRFIVGQK</sequence>
<dbReference type="InterPro" id="IPR018456">
    <property type="entry name" value="PTR2_symporter_CS"/>
</dbReference>
<keyword evidence="3" id="KW-1003">Cell membrane</keyword>
<name>A0A399T3P4_9BACT</name>
<evidence type="ECO:0000259" key="8">
    <source>
        <dbReference type="PROSITE" id="PS50850"/>
    </source>
</evidence>
<evidence type="ECO:0000256" key="2">
    <source>
        <dbReference type="ARBA" id="ARBA00022448"/>
    </source>
</evidence>
<dbReference type="PANTHER" id="PTHR23517">
    <property type="entry name" value="RESISTANCE PROTEIN MDTM, PUTATIVE-RELATED-RELATED"/>
    <property type="match status" value="1"/>
</dbReference>
<dbReference type="EMBL" id="QWGR01000002">
    <property type="protein sequence ID" value="RIJ49699.1"/>
    <property type="molecule type" value="Genomic_DNA"/>
</dbReference>
<feature type="domain" description="Major facilitator superfamily (MFS) profile" evidence="8">
    <location>
        <begin position="1"/>
        <end position="477"/>
    </location>
</feature>
<feature type="transmembrane region" description="Helical" evidence="7">
    <location>
        <begin position="109"/>
        <end position="132"/>
    </location>
</feature>
<dbReference type="GO" id="GO:0005886">
    <property type="term" value="C:plasma membrane"/>
    <property type="evidence" value="ECO:0007669"/>
    <property type="project" value="UniProtKB-SubCell"/>
</dbReference>
<dbReference type="GO" id="GO:0006857">
    <property type="term" value="P:oligopeptide transport"/>
    <property type="evidence" value="ECO:0007669"/>
    <property type="project" value="InterPro"/>
</dbReference>
<evidence type="ECO:0000313" key="10">
    <source>
        <dbReference type="Proteomes" id="UP000265926"/>
    </source>
</evidence>
<evidence type="ECO:0000256" key="3">
    <source>
        <dbReference type="ARBA" id="ARBA00022475"/>
    </source>
</evidence>
<evidence type="ECO:0000256" key="5">
    <source>
        <dbReference type="ARBA" id="ARBA00022989"/>
    </source>
</evidence>
<dbReference type="Proteomes" id="UP000265926">
    <property type="component" value="Unassembled WGS sequence"/>
</dbReference>
<evidence type="ECO:0000256" key="6">
    <source>
        <dbReference type="ARBA" id="ARBA00023136"/>
    </source>
</evidence>
<feature type="transmembrane region" description="Helical" evidence="7">
    <location>
        <begin position="144"/>
        <end position="166"/>
    </location>
</feature>
<organism evidence="9 10">
    <name type="scientific">Maribellus luteus</name>
    <dbReference type="NCBI Taxonomy" id="2305463"/>
    <lineage>
        <taxon>Bacteria</taxon>
        <taxon>Pseudomonadati</taxon>
        <taxon>Bacteroidota</taxon>
        <taxon>Bacteroidia</taxon>
        <taxon>Marinilabiliales</taxon>
        <taxon>Prolixibacteraceae</taxon>
        <taxon>Maribellus</taxon>
    </lineage>
</organism>
<dbReference type="InterPro" id="IPR036259">
    <property type="entry name" value="MFS_trans_sf"/>
</dbReference>
<proteinExistence type="predicted"/>
<dbReference type="InterPro" id="IPR020846">
    <property type="entry name" value="MFS_dom"/>
</dbReference>
<feature type="transmembrane region" description="Helical" evidence="7">
    <location>
        <begin position="316"/>
        <end position="344"/>
    </location>
</feature>
<dbReference type="InterPro" id="IPR050171">
    <property type="entry name" value="MFS_Transporters"/>
</dbReference>
<dbReference type="AlphaFoldDB" id="A0A399T3P4"/>
<feature type="transmembrane region" description="Helical" evidence="7">
    <location>
        <begin position="286"/>
        <end position="304"/>
    </location>
</feature>
<feature type="transmembrane region" description="Helical" evidence="7">
    <location>
        <begin position="85"/>
        <end position="103"/>
    </location>
</feature>
<evidence type="ECO:0000256" key="7">
    <source>
        <dbReference type="SAM" id="Phobius"/>
    </source>
</evidence>
<dbReference type="GO" id="GO:0022857">
    <property type="term" value="F:transmembrane transporter activity"/>
    <property type="evidence" value="ECO:0007669"/>
    <property type="project" value="InterPro"/>
</dbReference>
<comment type="subcellular location">
    <subcellularLocation>
        <location evidence="1">Cell membrane</location>
        <topology evidence="1">Multi-pass membrane protein</topology>
    </subcellularLocation>
</comment>
<dbReference type="PROSITE" id="PS01023">
    <property type="entry name" value="PTR2_2"/>
    <property type="match status" value="1"/>
</dbReference>
<evidence type="ECO:0000313" key="9">
    <source>
        <dbReference type="EMBL" id="RIJ49699.1"/>
    </source>
</evidence>
<accession>A0A399T3P4</accession>
<dbReference type="PROSITE" id="PS50850">
    <property type="entry name" value="MFS"/>
    <property type="match status" value="1"/>
</dbReference>
<dbReference type="OrthoDB" id="6247348at2"/>
<evidence type="ECO:0000256" key="4">
    <source>
        <dbReference type="ARBA" id="ARBA00022692"/>
    </source>
</evidence>
<feature type="transmembrane region" description="Helical" evidence="7">
    <location>
        <begin position="224"/>
        <end position="243"/>
    </location>
</feature>
<keyword evidence="4 7" id="KW-0812">Transmembrane</keyword>
<dbReference type="RefSeq" id="WP_119436387.1">
    <property type="nucleotide sequence ID" value="NZ_QWGR01000002.1"/>
</dbReference>
<reference evidence="9 10" key="1">
    <citation type="submission" date="2018-08" db="EMBL/GenBank/DDBJ databases">
        <title>Pallidiluteibacterium maritimus gen. nov., sp. nov., isolated from coastal sediment.</title>
        <authorList>
            <person name="Zhou L.Y."/>
        </authorList>
    </citation>
    <scope>NUCLEOTIDE SEQUENCE [LARGE SCALE GENOMIC DNA]</scope>
    <source>
        <strain evidence="9 10">XSD2</strain>
    </source>
</reference>
<keyword evidence="6 7" id="KW-0472">Membrane</keyword>